<protein>
    <submittedName>
        <fullName evidence="1">Uncharacterized protein</fullName>
    </submittedName>
</protein>
<comment type="caution">
    <text evidence="1">The sequence shown here is derived from an EMBL/GenBank/DDBJ whole genome shotgun (WGS) entry which is preliminary data.</text>
</comment>
<name>A0A4V2SKI3_9BURK</name>
<dbReference type="AlphaFoldDB" id="A0A4V2SKI3"/>
<organism evidence="1 2">
    <name type="scientific">Simplicispira metamorpha</name>
    <dbReference type="NCBI Taxonomy" id="80881"/>
    <lineage>
        <taxon>Bacteria</taxon>
        <taxon>Pseudomonadati</taxon>
        <taxon>Pseudomonadota</taxon>
        <taxon>Betaproteobacteria</taxon>
        <taxon>Burkholderiales</taxon>
        <taxon>Comamonadaceae</taxon>
        <taxon>Simplicispira</taxon>
    </lineage>
</organism>
<reference evidence="1 2" key="1">
    <citation type="submission" date="2019-03" db="EMBL/GenBank/DDBJ databases">
        <title>Genomic Encyclopedia of Type Strains, Phase IV (KMG-IV): sequencing the most valuable type-strain genomes for metagenomic binning, comparative biology and taxonomic classification.</title>
        <authorList>
            <person name="Goeker M."/>
        </authorList>
    </citation>
    <scope>NUCLEOTIDE SEQUENCE [LARGE SCALE GENOMIC DNA]</scope>
    <source>
        <strain evidence="1 2">DSM 1837</strain>
    </source>
</reference>
<sequence>MNQSLMSEESMQRMEARIPELAGSAFKLAYWQALTISGKVMEARNGELVETTAEGAVHVIRSIAKPTSVRLGEKRVRARKA</sequence>
<keyword evidence="2" id="KW-1185">Reference proteome</keyword>
<proteinExistence type="predicted"/>
<gene>
    <name evidence="1" type="ORF">EV674_104147</name>
</gene>
<evidence type="ECO:0000313" key="2">
    <source>
        <dbReference type="Proteomes" id="UP000295182"/>
    </source>
</evidence>
<accession>A0A4V2SKI3</accession>
<dbReference type="EMBL" id="SLXH01000004">
    <property type="protein sequence ID" value="TCP19686.1"/>
    <property type="molecule type" value="Genomic_DNA"/>
</dbReference>
<dbReference type="Proteomes" id="UP000295182">
    <property type="component" value="Unassembled WGS sequence"/>
</dbReference>
<evidence type="ECO:0000313" key="1">
    <source>
        <dbReference type="EMBL" id="TCP19686.1"/>
    </source>
</evidence>
<dbReference type="RefSeq" id="WP_241524861.1">
    <property type="nucleotide sequence ID" value="NZ_QXNC01000002.1"/>
</dbReference>